<keyword evidence="15" id="KW-1185">Reference proteome</keyword>
<evidence type="ECO:0000256" key="7">
    <source>
        <dbReference type="ARBA" id="ARBA00023175"/>
    </source>
</evidence>
<keyword evidence="5 9" id="KW-0067">ATP-binding</keyword>
<dbReference type="FunFam" id="3.40.850.10:FF:000029">
    <property type="entry name" value="Kinesin-like protein KIF17"/>
    <property type="match status" value="1"/>
</dbReference>
<evidence type="ECO:0000256" key="9">
    <source>
        <dbReference type="PROSITE-ProRule" id="PRU00283"/>
    </source>
</evidence>
<feature type="region of interest" description="Disordered" evidence="12">
    <location>
        <begin position="696"/>
        <end position="724"/>
    </location>
</feature>
<feature type="coiled-coil region" evidence="11">
    <location>
        <begin position="516"/>
        <end position="585"/>
    </location>
</feature>
<evidence type="ECO:0000256" key="8">
    <source>
        <dbReference type="ARBA" id="ARBA00023212"/>
    </source>
</evidence>
<keyword evidence="8" id="KW-0206">Cytoskeleton</keyword>
<dbReference type="EMBL" id="CASHTH010002253">
    <property type="protein sequence ID" value="CAI8026958.1"/>
    <property type="molecule type" value="Genomic_DNA"/>
</dbReference>
<dbReference type="InterPro" id="IPR027640">
    <property type="entry name" value="Kinesin-like_fam"/>
</dbReference>
<evidence type="ECO:0000256" key="10">
    <source>
        <dbReference type="RuleBase" id="RU000394"/>
    </source>
</evidence>
<dbReference type="Gene3D" id="3.40.850.10">
    <property type="entry name" value="Kinesin motor domain"/>
    <property type="match status" value="1"/>
</dbReference>
<dbReference type="PANTHER" id="PTHR47969:SF21">
    <property type="entry name" value="KINESIN-LIKE PROTEIN"/>
    <property type="match status" value="1"/>
</dbReference>
<dbReference type="PRINTS" id="PR00380">
    <property type="entry name" value="KINESINHEAVY"/>
</dbReference>
<evidence type="ECO:0000256" key="5">
    <source>
        <dbReference type="ARBA" id="ARBA00022840"/>
    </source>
</evidence>
<gene>
    <name evidence="14" type="ORF">GBAR_LOCUS15441</name>
</gene>
<evidence type="ECO:0000256" key="2">
    <source>
        <dbReference type="ARBA" id="ARBA00022490"/>
    </source>
</evidence>
<comment type="caution">
    <text evidence="14">The sequence shown here is derived from an EMBL/GenBank/DDBJ whole genome shotgun (WGS) entry which is preliminary data.</text>
</comment>
<reference evidence="14" key="1">
    <citation type="submission" date="2023-03" db="EMBL/GenBank/DDBJ databases">
        <authorList>
            <person name="Steffen K."/>
            <person name="Cardenas P."/>
        </authorList>
    </citation>
    <scope>NUCLEOTIDE SEQUENCE</scope>
</reference>
<dbReference type="GO" id="GO:0003777">
    <property type="term" value="F:microtubule motor activity"/>
    <property type="evidence" value="ECO:0007669"/>
    <property type="project" value="InterPro"/>
</dbReference>
<dbReference type="Pfam" id="PF00225">
    <property type="entry name" value="Kinesin"/>
    <property type="match status" value="1"/>
</dbReference>
<feature type="binding site" evidence="9">
    <location>
        <begin position="91"/>
        <end position="98"/>
    </location>
    <ligand>
        <name>ATP</name>
        <dbReference type="ChEBI" id="CHEBI:30616"/>
    </ligand>
</feature>
<feature type="compositionally biased region" description="Polar residues" evidence="12">
    <location>
        <begin position="473"/>
        <end position="483"/>
    </location>
</feature>
<dbReference type="GO" id="GO:0008017">
    <property type="term" value="F:microtubule binding"/>
    <property type="evidence" value="ECO:0007669"/>
    <property type="project" value="InterPro"/>
</dbReference>
<keyword evidence="7 9" id="KW-0505">Motor protein</keyword>
<keyword evidence="3 10" id="KW-0493">Microtubule</keyword>
<feature type="region of interest" description="Disordered" evidence="12">
    <location>
        <begin position="447"/>
        <end position="483"/>
    </location>
</feature>
<dbReference type="SUPFAM" id="SSF52540">
    <property type="entry name" value="P-loop containing nucleoside triphosphate hydrolases"/>
    <property type="match status" value="1"/>
</dbReference>
<evidence type="ECO:0000256" key="3">
    <source>
        <dbReference type="ARBA" id="ARBA00022701"/>
    </source>
</evidence>
<dbReference type="PROSITE" id="PS00411">
    <property type="entry name" value="KINESIN_MOTOR_1"/>
    <property type="match status" value="1"/>
</dbReference>
<keyword evidence="2" id="KW-0963">Cytoplasm</keyword>
<evidence type="ECO:0000256" key="1">
    <source>
        <dbReference type="ARBA" id="ARBA00004245"/>
    </source>
</evidence>
<evidence type="ECO:0000259" key="13">
    <source>
        <dbReference type="PROSITE" id="PS50067"/>
    </source>
</evidence>
<dbReference type="InterPro" id="IPR036961">
    <property type="entry name" value="Kinesin_motor_dom_sf"/>
</dbReference>
<feature type="compositionally biased region" description="Gly residues" evidence="12">
    <location>
        <begin position="698"/>
        <end position="710"/>
    </location>
</feature>
<dbReference type="GO" id="GO:0005524">
    <property type="term" value="F:ATP binding"/>
    <property type="evidence" value="ECO:0007669"/>
    <property type="project" value="UniProtKB-UniRule"/>
</dbReference>
<protein>
    <recommendedName>
        <fullName evidence="10">Kinesin-like protein</fullName>
    </recommendedName>
</protein>
<feature type="domain" description="Kinesin motor" evidence="13">
    <location>
        <begin position="5"/>
        <end position="328"/>
    </location>
</feature>
<evidence type="ECO:0000256" key="11">
    <source>
        <dbReference type="SAM" id="Coils"/>
    </source>
</evidence>
<dbReference type="InterPro" id="IPR001752">
    <property type="entry name" value="Kinesin_motor_dom"/>
</dbReference>
<evidence type="ECO:0000313" key="15">
    <source>
        <dbReference type="Proteomes" id="UP001174909"/>
    </source>
</evidence>
<keyword evidence="6 11" id="KW-0175">Coiled coil</keyword>
<dbReference type="Proteomes" id="UP001174909">
    <property type="component" value="Unassembled WGS sequence"/>
</dbReference>
<comment type="subcellular location">
    <subcellularLocation>
        <location evidence="1">Cytoplasm</location>
        <location evidence="1">Cytoskeleton</location>
    </subcellularLocation>
</comment>
<dbReference type="PANTHER" id="PTHR47969">
    <property type="entry name" value="CHROMOSOME-ASSOCIATED KINESIN KIF4A-RELATED"/>
    <property type="match status" value="1"/>
</dbReference>
<comment type="similarity">
    <text evidence="9 10">Belongs to the TRAFAC class myosin-kinesin ATPase superfamily. Kinesin family.</text>
</comment>
<evidence type="ECO:0000256" key="12">
    <source>
        <dbReference type="SAM" id="MobiDB-lite"/>
    </source>
</evidence>
<evidence type="ECO:0000256" key="4">
    <source>
        <dbReference type="ARBA" id="ARBA00022741"/>
    </source>
</evidence>
<proteinExistence type="inferred from homology"/>
<feature type="compositionally biased region" description="Basic and acidic residues" evidence="12">
    <location>
        <begin position="374"/>
        <end position="389"/>
    </location>
</feature>
<dbReference type="GO" id="GO:0007018">
    <property type="term" value="P:microtubule-based movement"/>
    <property type="evidence" value="ECO:0007669"/>
    <property type="project" value="InterPro"/>
</dbReference>
<feature type="compositionally biased region" description="Low complexity" evidence="12">
    <location>
        <begin position="447"/>
        <end position="456"/>
    </location>
</feature>
<name>A0AA35SD24_GEOBA</name>
<dbReference type="GO" id="GO:0005874">
    <property type="term" value="C:microtubule"/>
    <property type="evidence" value="ECO:0007669"/>
    <property type="project" value="UniProtKB-KW"/>
</dbReference>
<evidence type="ECO:0000313" key="14">
    <source>
        <dbReference type="EMBL" id="CAI8026958.1"/>
    </source>
</evidence>
<dbReference type="PROSITE" id="PS50067">
    <property type="entry name" value="KINESIN_MOTOR_2"/>
    <property type="match status" value="1"/>
</dbReference>
<accession>A0AA35SD24</accession>
<organism evidence="14 15">
    <name type="scientific">Geodia barretti</name>
    <name type="common">Barrett's horny sponge</name>
    <dbReference type="NCBI Taxonomy" id="519541"/>
    <lineage>
        <taxon>Eukaryota</taxon>
        <taxon>Metazoa</taxon>
        <taxon>Porifera</taxon>
        <taxon>Demospongiae</taxon>
        <taxon>Heteroscleromorpha</taxon>
        <taxon>Tetractinellida</taxon>
        <taxon>Astrophorina</taxon>
        <taxon>Geodiidae</taxon>
        <taxon>Geodia</taxon>
    </lineage>
</organism>
<keyword evidence="4 9" id="KW-0547">Nucleotide-binding</keyword>
<sequence>MSAEAVKVIVRCRPMNERENKLNCEAVLSMATDIGQVQLRKPKAKDSPFKLFTFDGVFYTQDTTEQIYEDICFPLVEGVLNGYNGTVFAYGQTGCGKSYTMMGVDDPPANRGIIPQAFDHIFDHVAVSVGTRYLLTASYLEIYNEEVRDLLGRDVKKRLELHEHPEKGVYVQDLSSHKVHNVGDLGRVMELGSKNRSVGATLMNVDSSRSHSIFTIDIEMVGEGASGLRVGRLNLVDLAGSERQSKTGFEFSGNSYPSFSSSLSLTGLPLVDGRSTHIPYRDSKLTRLLQSSLGGNTKTIMVACISPADNNYDETLSTLRYANRAKNIKNKPRVNEDPKDALLREYREEIEKLKQLLSGGGGGGGAPLETTPTAREREGEWEEEERRHRNWEAERDAISREYERKMAELRQQYDQVHADKAKLQDHLSELQLQQQLELENLQNRLNQSANQSTSGPPGVPPTTHETRPPGANLQVSATGGAGESQQLIEHEAALQRLEELQGTMIGGERAGDVQLREGLEERRRRAQDKREMLLRASRTADDDDGIIEGIFNSLTDEVRAKSRALERTKMKLRSAEEDVSDLQTEFELERQGYLDTIRNQGRLLKLHHHLLETVAGLIRRDCNYYNIEKDQTRVYVGPGPRGVERTARHRHQNQPLSRLLTQVPPEKECFHVYSINVLENERGIPIDLSPGWYPRGDNNGGGGGGGGVEGEWGRNGLFQAKEGS</sequence>
<feature type="region of interest" description="Disordered" evidence="12">
    <location>
        <begin position="356"/>
        <end position="389"/>
    </location>
</feature>
<dbReference type="AlphaFoldDB" id="A0AA35SD24"/>
<dbReference type="SMART" id="SM00129">
    <property type="entry name" value="KISc"/>
    <property type="match status" value="1"/>
</dbReference>
<evidence type="ECO:0000256" key="6">
    <source>
        <dbReference type="ARBA" id="ARBA00023054"/>
    </source>
</evidence>
<dbReference type="InterPro" id="IPR019821">
    <property type="entry name" value="Kinesin_motor_CS"/>
</dbReference>
<dbReference type="InterPro" id="IPR027417">
    <property type="entry name" value="P-loop_NTPase"/>
</dbReference>